<dbReference type="InterPro" id="IPR046357">
    <property type="entry name" value="PPIase_dom_sf"/>
</dbReference>
<evidence type="ECO:0000313" key="4">
    <source>
        <dbReference type="Proteomes" id="UP000261032"/>
    </source>
</evidence>
<dbReference type="InterPro" id="IPR000297">
    <property type="entry name" value="PPIase_PpiC"/>
</dbReference>
<evidence type="ECO:0000259" key="2">
    <source>
        <dbReference type="PROSITE" id="PS50198"/>
    </source>
</evidence>
<reference evidence="3 4" key="1">
    <citation type="submission" date="2018-08" db="EMBL/GenBank/DDBJ databases">
        <title>A genome reference for cultivated species of the human gut microbiota.</title>
        <authorList>
            <person name="Zou Y."/>
            <person name="Xue W."/>
            <person name="Luo G."/>
        </authorList>
    </citation>
    <scope>NUCLEOTIDE SEQUENCE [LARGE SCALE GENOMIC DNA]</scope>
    <source>
        <strain evidence="3 4">OM06-4</strain>
    </source>
</reference>
<sequence length="332" mass="36923">MKLGKCAAALVVTSFLLTGCQNSSKTVKEDGKYVVASLNSGKKDKNIFADDIFNDVISTASGKSSYFNAVLQQLMDQKFPIDEDMETDANETVDQIQTYYENQYGDNAETQLQTALSSSGFNSLDEYRENMARVYQRCNFLLAYVEKNFDEVFDDYYTQASPREASLIKVSMTDVENPTADETAKLSEVTALLSSSKSFGDIAKDYSDDTNTNKNKGKLGIVDTKSGLSQTFGSDVETKILALASGETSEAIKGTDGYYFVKVTSTDKDSIKKEIKKDLSIDTPLIAYDKYMSYIVYQSYNVKYDDKNTEKIINNVIDEALKERETSRGGTN</sequence>
<feature type="domain" description="PpiC" evidence="2">
    <location>
        <begin position="162"/>
        <end position="265"/>
    </location>
</feature>
<dbReference type="PANTHER" id="PTHR47245:SF2">
    <property type="entry name" value="PEPTIDYL-PROLYL CIS-TRANS ISOMERASE HP_0175-RELATED"/>
    <property type="match status" value="1"/>
</dbReference>
<dbReference type="EMBL" id="QUSL01000041">
    <property type="protein sequence ID" value="RGD78937.1"/>
    <property type="molecule type" value="Genomic_DNA"/>
</dbReference>
<dbReference type="InterPro" id="IPR050245">
    <property type="entry name" value="PrsA_foldase"/>
</dbReference>
<dbReference type="GO" id="GO:0003755">
    <property type="term" value="F:peptidyl-prolyl cis-trans isomerase activity"/>
    <property type="evidence" value="ECO:0007669"/>
    <property type="project" value="UniProtKB-KW"/>
</dbReference>
<evidence type="ECO:0000313" key="3">
    <source>
        <dbReference type="EMBL" id="RGD78937.1"/>
    </source>
</evidence>
<keyword evidence="1" id="KW-0697">Rotamase</keyword>
<dbReference type="PANTHER" id="PTHR47245">
    <property type="entry name" value="PEPTIDYLPROLYL ISOMERASE"/>
    <property type="match status" value="1"/>
</dbReference>
<dbReference type="Proteomes" id="UP000261032">
    <property type="component" value="Unassembled WGS sequence"/>
</dbReference>
<dbReference type="PROSITE" id="PS51257">
    <property type="entry name" value="PROKAR_LIPOPROTEIN"/>
    <property type="match status" value="1"/>
</dbReference>
<dbReference type="RefSeq" id="WP_117582505.1">
    <property type="nucleotide sequence ID" value="NZ_QUSL01000041.1"/>
</dbReference>
<keyword evidence="1" id="KW-0413">Isomerase</keyword>
<name>A0A3E3E8U3_9FIRM</name>
<proteinExistence type="predicted"/>
<comment type="caution">
    <text evidence="3">The sequence shown here is derived from an EMBL/GenBank/DDBJ whole genome shotgun (WGS) entry which is preliminary data.</text>
</comment>
<evidence type="ECO:0000256" key="1">
    <source>
        <dbReference type="PROSITE-ProRule" id="PRU00278"/>
    </source>
</evidence>
<accession>A0A3E3E8U3</accession>
<dbReference type="Gene3D" id="3.10.50.40">
    <property type="match status" value="1"/>
</dbReference>
<dbReference type="SUPFAM" id="SSF54534">
    <property type="entry name" value="FKBP-like"/>
    <property type="match status" value="1"/>
</dbReference>
<organism evidence="3 4">
    <name type="scientific">Thomasclavelia ramosa</name>
    <dbReference type="NCBI Taxonomy" id="1547"/>
    <lineage>
        <taxon>Bacteria</taxon>
        <taxon>Bacillati</taxon>
        <taxon>Bacillota</taxon>
        <taxon>Erysipelotrichia</taxon>
        <taxon>Erysipelotrichales</taxon>
        <taxon>Coprobacillaceae</taxon>
        <taxon>Thomasclavelia</taxon>
    </lineage>
</organism>
<dbReference type="Pfam" id="PF00639">
    <property type="entry name" value="Rotamase"/>
    <property type="match status" value="1"/>
</dbReference>
<dbReference type="AlphaFoldDB" id="A0A3E3E8U3"/>
<dbReference type="PROSITE" id="PS50198">
    <property type="entry name" value="PPIC_PPIASE_2"/>
    <property type="match status" value="1"/>
</dbReference>
<gene>
    <name evidence="3" type="ORF">DXB93_16690</name>
</gene>
<protein>
    <recommendedName>
        <fullName evidence="2">PpiC domain-containing protein</fullName>
    </recommendedName>
</protein>